<evidence type="ECO:0000313" key="2">
    <source>
        <dbReference type="Proteomes" id="UP000218767"/>
    </source>
</evidence>
<keyword evidence="1" id="KW-0418">Kinase</keyword>
<dbReference type="GO" id="GO:0016301">
    <property type="term" value="F:kinase activity"/>
    <property type="evidence" value="ECO:0007669"/>
    <property type="project" value="UniProtKB-KW"/>
</dbReference>
<proteinExistence type="predicted"/>
<dbReference type="Proteomes" id="UP000218767">
    <property type="component" value="Unassembled WGS sequence"/>
</dbReference>
<dbReference type="Gene3D" id="3.40.50.300">
    <property type="entry name" value="P-loop containing nucleotide triphosphate hydrolases"/>
    <property type="match status" value="1"/>
</dbReference>
<dbReference type="AlphaFoldDB" id="A0A2A4X2K1"/>
<name>A0A2A4X2K1_9GAMM</name>
<reference evidence="2" key="1">
    <citation type="submission" date="2017-08" db="EMBL/GenBank/DDBJ databases">
        <title>A dynamic microbial community with high functional redundancy inhabits the cold, oxic subseafloor aquifer.</title>
        <authorList>
            <person name="Tully B.J."/>
            <person name="Wheat C.G."/>
            <person name="Glazer B.T."/>
            <person name="Huber J.A."/>
        </authorList>
    </citation>
    <scope>NUCLEOTIDE SEQUENCE [LARGE SCALE GENOMIC DNA]</scope>
</reference>
<dbReference type="Pfam" id="PF13238">
    <property type="entry name" value="AAA_18"/>
    <property type="match status" value="1"/>
</dbReference>
<dbReference type="InterPro" id="IPR027417">
    <property type="entry name" value="P-loop_NTPase"/>
</dbReference>
<dbReference type="InterPro" id="IPR052922">
    <property type="entry name" value="Cytidylate_Kinase-2"/>
</dbReference>
<accession>A0A2A4X2K1</accession>
<organism evidence="1 2">
    <name type="scientific">SAR86 cluster bacterium</name>
    <dbReference type="NCBI Taxonomy" id="2030880"/>
    <lineage>
        <taxon>Bacteria</taxon>
        <taxon>Pseudomonadati</taxon>
        <taxon>Pseudomonadota</taxon>
        <taxon>Gammaproteobacteria</taxon>
        <taxon>SAR86 cluster</taxon>
    </lineage>
</organism>
<dbReference type="PANTHER" id="PTHR37816">
    <property type="entry name" value="YALI0E33011P"/>
    <property type="match status" value="1"/>
</dbReference>
<protein>
    <submittedName>
        <fullName evidence="1">Shikimate kinase</fullName>
    </submittedName>
</protein>
<dbReference type="SUPFAM" id="SSF52540">
    <property type="entry name" value="P-loop containing nucleoside triphosphate hydrolases"/>
    <property type="match status" value="1"/>
</dbReference>
<gene>
    <name evidence="1" type="ORF">COB20_09775</name>
</gene>
<evidence type="ECO:0000313" key="1">
    <source>
        <dbReference type="EMBL" id="PCI76833.1"/>
    </source>
</evidence>
<dbReference type="EMBL" id="NVUL01000052">
    <property type="protein sequence ID" value="PCI76833.1"/>
    <property type="molecule type" value="Genomic_DNA"/>
</dbReference>
<comment type="caution">
    <text evidence="1">The sequence shown here is derived from an EMBL/GenBank/DDBJ whole genome shotgun (WGS) entry which is preliminary data.</text>
</comment>
<sequence length="162" mass="18144">MRKILLFGNSGSGKSTLASRLASATMAHLDLDSLAWLPSQPPQRMPLTDSKVLIDEFTMGNESWVIEGCYTDLLEILAKRATEVVFLNLPVEQCVQNAKARPWEPHKYASKAAQDENLEMLLGWITQYGHRDDVFSLAAHTSFYESFSGTKTCILTNEQSFI</sequence>
<keyword evidence="1" id="KW-0808">Transferase</keyword>
<dbReference type="PANTHER" id="PTHR37816:SF2">
    <property type="entry name" value="DNA TOPOLOGY MODULATION PROTEIN FLAR-RELATED PROTEIN"/>
    <property type="match status" value="1"/>
</dbReference>